<dbReference type="AlphaFoldDB" id="A0A382HBN4"/>
<evidence type="ECO:0000259" key="5">
    <source>
        <dbReference type="Pfam" id="PF00884"/>
    </source>
</evidence>
<evidence type="ECO:0000313" key="6">
    <source>
        <dbReference type="EMBL" id="SVB84748.1"/>
    </source>
</evidence>
<dbReference type="EMBL" id="UINC01060339">
    <property type="protein sequence ID" value="SVB84748.1"/>
    <property type="molecule type" value="Genomic_DNA"/>
</dbReference>
<dbReference type="PANTHER" id="PTHR42693:SF53">
    <property type="entry name" value="ENDO-4-O-SULFATASE"/>
    <property type="match status" value="1"/>
</dbReference>
<evidence type="ECO:0000256" key="2">
    <source>
        <dbReference type="ARBA" id="ARBA00022723"/>
    </source>
</evidence>
<keyword evidence="4" id="KW-0106">Calcium</keyword>
<dbReference type="InterPro" id="IPR024607">
    <property type="entry name" value="Sulfatase_CS"/>
</dbReference>
<evidence type="ECO:0000256" key="1">
    <source>
        <dbReference type="ARBA" id="ARBA00008779"/>
    </source>
</evidence>
<dbReference type="Gene3D" id="3.40.720.10">
    <property type="entry name" value="Alkaline Phosphatase, subunit A"/>
    <property type="match status" value="1"/>
</dbReference>
<feature type="non-terminal residue" evidence="6">
    <location>
        <position position="202"/>
    </location>
</feature>
<name>A0A382HBN4_9ZZZZ</name>
<gene>
    <name evidence="6" type="ORF">METZ01_LOCUS237602</name>
</gene>
<keyword evidence="2" id="KW-0479">Metal-binding</keyword>
<proteinExistence type="inferred from homology"/>
<dbReference type="Pfam" id="PF00884">
    <property type="entry name" value="Sulfatase"/>
    <property type="match status" value="1"/>
</dbReference>
<sequence length="202" mass="22986">MEFPMPANRPNLLFIMPDQLRPDFLSCYGASFIDTPHIDSLCDSGVRYEKACASSPVCVPMRSTLLTGLNAIRTGVLGNGQYLRPDLTACGINTWPQLLSDGGYRTCAVGKMHFYPWEASMGFADRIVCEDKRWIHVEDDYQQYLKARGLRKLHGNEHEGYQEGRGAFVHQHDYEDSWDGFVGNETSRYIREYKSEAPFAIM</sequence>
<evidence type="ECO:0000256" key="4">
    <source>
        <dbReference type="ARBA" id="ARBA00022837"/>
    </source>
</evidence>
<keyword evidence="3" id="KW-0378">Hydrolase</keyword>
<evidence type="ECO:0000256" key="3">
    <source>
        <dbReference type="ARBA" id="ARBA00022801"/>
    </source>
</evidence>
<protein>
    <recommendedName>
        <fullName evidence="5">Sulfatase N-terminal domain-containing protein</fullName>
    </recommendedName>
</protein>
<dbReference type="PANTHER" id="PTHR42693">
    <property type="entry name" value="ARYLSULFATASE FAMILY MEMBER"/>
    <property type="match status" value="1"/>
</dbReference>
<comment type="similarity">
    <text evidence="1">Belongs to the sulfatase family.</text>
</comment>
<dbReference type="GO" id="GO:0004065">
    <property type="term" value="F:arylsulfatase activity"/>
    <property type="evidence" value="ECO:0007669"/>
    <property type="project" value="TreeGrafter"/>
</dbReference>
<dbReference type="PROSITE" id="PS00149">
    <property type="entry name" value="SULFATASE_2"/>
    <property type="match status" value="1"/>
</dbReference>
<dbReference type="InterPro" id="IPR050738">
    <property type="entry name" value="Sulfatase"/>
</dbReference>
<feature type="domain" description="Sulfatase N-terminal" evidence="5">
    <location>
        <begin position="10"/>
        <end position="142"/>
    </location>
</feature>
<accession>A0A382HBN4</accession>
<dbReference type="InterPro" id="IPR000917">
    <property type="entry name" value="Sulfatase_N"/>
</dbReference>
<dbReference type="InterPro" id="IPR017850">
    <property type="entry name" value="Alkaline_phosphatase_core_sf"/>
</dbReference>
<organism evidence="6">
    <name type="scientific">marine metagenome</name>
    <dbReference type="NCBI Taxonomy" id="408172"/>
    <lineage>
        <taxon>unclassified sequences</taxon>
        <taxon>metagenomes</taxon>
        <taxon>ecological metagenomes</taxon>
    </lineage>
</organism>
<reference evidence="6" key="1">
    <citation type="submission" date="2018-05" db="EMBL/GenBank/DDBJ databases">
        <authorList>
            <person name="Lanie J.A."/>
            <person name="Ng W.-L."/>
            <person name="Kazmierczak K.M."/>
            <person name="Andrzejewski T.M."/>
            <person name="Davidsen T.M."/>
            <person name="Wayne K.J."/>
            <person name="Tettelin H."/>
            <person name="Glass J.I."/>
            <person name="Rusch D."/>
            <person name="Podicherti R."/>
            <person name="Tsui H.-C.T."/>
            <person name="Winkler M.E."/>
        </authorList>
    </citation>
    <scope>NUCLEOTIDE SEQUENCE</scope>
</reference>
<dbReference type="GO" id="GO:0046872">
    <property type="term" value="F:metal ion binding"/>
    <property type="evidence" value="ECO:0007669"/>
    <property type="project" value="UniProtKB-KW"/>
</dbReference>
<dbReference type="SUPFAM" id="SSF53649">
    <property type="entry name" value="Alkaline phosphatase-like"/>
    <property type="match status" value="1"/>
</dbReference>